<dbReference type="AlphaFoldDB" id="A0AAU8CGY5"/>
<geneLocation type="plasmid" evidence="1">
    <name>pNMX12-1_211</name>
</geneLocation>
<evidence type="ECO:0000313" key="1">
    <source>
        <dbReference type="EMBL" id="XCF18201.1"/>
    </source>
</evidence>
<protein>
    <recommendedName>
        <fullName evidence="2">Queuine tRNA-ribosyltransferase</fullName>
    </recommendedName>
</protein>
<dbReference type="EMBL" id="CP159205">
    <property type="protein sequence ID" value="XCF18201.1"/>
    <property type="molecule type" value="Genomic_DNA"/>
</dbReference>
<name>A0AAU8CGY5_9EURY</name>
<reference evidence="1" key="1">
    <citation type="submission" date="2024-06" db="EMBL/GenBank/DDBJ databases">
        <title>Genome Sequence of an extremely halophilic archaeon isolated from Permian era halite, Salado Formation, Carlsbad, New Mexico: Halobacterium sp. strain NMX12-1.</title>
        <authorList>
            <person name="Sotoa L."/>
            <person name="DasSarma P."/>
            <person name="Anton B.P."/>
            <person name="Vincze T."/>
            <person name="Verma I."/>
            <person name="Eralp B."/>
            <person name="Powers D.W."/>
            <person name="Dozier B.L."/>
            <person name="Roberts R.J."/>
            <person name="DasSarma S."/>
        </authorList>
    </citation>
    <scope>NUCLEOTIDE SEQUENCE</scope>
    <source>
        <strain evidence="1">NMX12-1</strain>
        <plasmid evidence="1">pNMX12-1_211</plasmid>
    </source>
</reference>
<organism evidence="1">
    <name type="scientific">Halobacterium sp. NMX12-1</name>
    <dbReference type="NCBI Taxonomy" id="3166650"/>
    <lineage>
        <taxon>Archaea</taxon>
        <taxon>Methanobacteriati</taxon>
        <taxon>Methanobacteriota</taxon>
        <taxon>Stenosarchaea group</taxon>
        <taxon>Halobacteria</taxon>
        <taxon>Halobacteriales</taxon>
        <taxon>Halobacteriaceae</taxon>
        <taxon>Halobacterium</taxon>
    </lineage>
</organism>
<keyword evidence="1" id="KW-0614">Plasmid</keyword>
<gene>
    <name evidence="1" type="ORF">ABSL23_15855</name>
</gene>
<dbReference type="KEGG" id="hanx:ABSL23_15855"/>
<sequence length="323" mass="35768">MAQRDTSTGGIPERYAAEIEARNALTEACPVDVYAYSISPRWSWPWKLQSYYEARPGAADSCDSLLIDSGSRRVGTMHGIIEAVEKTDADAVIPPDPTPKTDAYDDLTPSVHASETASHYWTAIERLPDDCDVLVPIHAPYVDYLDALRSWDPERVQGYRDDPAFDYPKSEREREQYLAGRANYSLTYDLVDAAGGVAVGGLLALDVDERIAALREVRKNVGRDVHVHALGLGTDLRVIKAVRESPGLIDSLDVSTFELAPGNNKLPDRTWTQQRHMMPAGTDVTTVRSQYAVAVATQFAHMLSPELCRDDVLEDAFEELDSQ</sequence>
<proteinExistence type="predicted"/>
<dbReference type="RefSeq" id="WP_353635519.1">
    <property type="nucleotide sequence ID" value="NZ_CP159205.1"/>
</dbReference>
<evidence type="ECO:0008006" key="2">
    <source>
        <dbReference type="Google" id="ProtNLM"/>
    </source>
</evidence>
<dbReference type="GeneID" id="91110655"/>
<accession>A0AAU8CGY5</accession>